<dbReference type="SUPFAM" id="SSF49452">
    <property type="entry name" value="Starch-binding domain-like"/>
    <property type="match status" value="1"/>
</dbReference>
<dbReference type="GO" id="GO:0030246">
    <property type="term" value="F:carbohydrate binding"/>
    <property type="evidence" value="ECO:0007669"/>
    <property type="project" value="InterPro"/>
</dbReference>
<evidence type="ECO:0000313" key="3">
    <source>
        <dbReference type="Proteomes" id="UP000307657"/>
    </source>
</evidence>
<comment type="caution">
    <text evidence="2">The sequence shown here is derived from an EMBL/GenBank/DDBJ whole genome shotgun (WGS) entry which is preliminary data.</text>
</comment>
<keyword evidence="3" id="KW-1185">Reference proteome</keyword>
<name>A0A4U0F1D4_9FLAO</name>
<dbReference type="InterPro" id="IPR025491">
    <property type="entry name" value="DUF4382"/>
</dbReference>
<gene>
    <name evidence="2" type="ORF">E5167_02655</name>
</gene>
<reference evidence="2 3" key="1">
    <citation type="submission" date="2019-04" db="EMBL/GenBank/DDBJ databases">
        <title>Lacinutrix sp. nov., isolated from marine water.</title>
        <authorList>
            <person name="Kim W."/>
        </authorList>
    </citation>
    <scope>NUCLEOTIDE SEQUENCE [LARGE SCALE GENOMIC DNA]</scope>
    <source>
        <strain evidence="2 3">CAU 1491</strain>
    </source>
</reference>
<proteinExistence type="predicted"/>
<dbReference type="Gene3D" id="2.60.40.1120">
    <property type="entry name" value="Carboxypeptidase-like, regulatory domain"/>
    <property type="match status" value="1"/>
</dbReference>
<protein>
    <submittedName>
        <fullName evidence="2">DUF4382 domain-containing protein</fullName>
    </submittedName>
</protein>
<dbReference type="EMBL" id="SUPL01000001">
    <property type="protein sequence ID" value="TJY38255.1"/>
    <property type="molecule type" value="Genomic_DNA"/>
</dbReference>
<evidence type="ECO:0000259" key="1">
    <source>
        <dbReference type="Pfam" id="PF14321"/>
    </source>
</evidence>
<accession>A0A4U0F1D4</accession>
<dbReference type="Pfam" id="PF14321">
    <property type="entry name" value="DUF4382"/>
    <property type="match status" value="1"/>
</dbReference>
<evidence type="ECO:0000313" key="2">
    <source>
        <dbReference type="EMBL" id="TJY38255.1"/>
    </source>
</evidence>
<feature type="domain" description="DUF4382" evidence="1">
    <location>
        <begin position="16"/>
        <end position="160"/>
    </location>
</feature>
<dbReference type="Pfam" id="PF13620">
    <property type="entry name" value="CarboxypepD_reg"/>
    <property type="match status" value="1"/>
</dbReference>
<dbReference type="Proteomes" id="UP000307657">
    <property type="component" value="Unassembled WGS sequence"/>
</dbReference>
<organism evidence="2 3">
    <name type="scientific">Pontimicrobium aquaticum</name>
    <dbReference type="NCBI Taxonomy" id="2565367"/>
    <lineage>
        <taxon>Bacteria</taxon>
        <taxon>Pseudomonadati</taxon>
        <taxon>Bacteroidota</taxon>
        <taxon>Flavobacteriia</taxon>
        <taxon>Flavobacteriales</taxon>
        <taxon>Flavobacteriaceae</taxon>
        <taxon>Pontimicrobium</taxon>
    </lineage>
</organism>
<dbReference type="InterPro" id="IPR013784">
    <property type="entry name" value="Carb-bd-like_fold"/>
</dbReference>
<sequence length="251" mass="27159">MSFSCNEDEVSTNNGTSSISVRLMDDPADYDNVFIEVVDVEVKLNDYSNDENGWQSLNPINTGIYDLLELTGGVNVLLVDDFQIPSGTLNEIRLVLGDDNTVVIDGESFLLKTPSAQQSGLKIKVNETLEENISYTFLLDFVVDESIVVAGNSSNIILKPVIRGSIEAKTGTISGQVLPTGIQVEVATEIDGETISTYTNEDGNFMLVGLEEGAYSIIVTPEEASGFTPLVIEDIEVTIGNTTTIETVNFE</sequence>
<dbReference type="AlphaFoldDB" id="A0A4U0F1D4"/>
<dbReference type="OrthoDB" id="2111471at2"/>